<evidence type="ECO:0000256" key="2">
    <source>
        <dbReference type="ARBA" id="ARBA00023125"/>
    </source>
</evidence>
<keyword evidence="3" id="KW-0804">Transcription</keyword>
<dbReference type="PANTHER" id="PTHR43280:SF2">
    <property type="entry name" value="HTH-TYPE TRANSCRIPTIONAL REGULATOR EXSA"/>
    <property type="match status" value="1"/>
</dbReference>
<dbReference type="Pfam" id="PF12833">
    <property type="entry name" value="HTH_18"/>
    <property type="match status" value="1"/>
</dbReference>
<dbReference type="GO" id="GO:0003700">
    <property type="term" value="F:DNA-binding transcription factor activity"/>
    <property type="evidence" value="ECO:0007669"/>
    <property type="project" value="InterPro"/>
</dbReference>
<dbReference type="GO" id="GO:0043565">
    <property type="term" value="F:sequence-specific DNA binding"/>
    <property type="evidence" value="ECO:0007669"/>
    <property type="project" value="InterPro"/>
</dbReference>
<reference evidence="6 9" key="2">
    <citation type="submission" date="2020-04" db="EMBL/GenBank/DDBJ databases">
        <title>Whole-genome sequencing of Vibrio spp. from China reveals different genetic environments of blaCTX-M-14 among diverse lineages.</title>
        <authorList>
            <person name="Zheng Z."/>
            <person name="Ye L."/>
            <person name="Chen S."/>
        </authorList>
    </citation>
    <scope>NUCLEOTIDE SEQUENCE [LARGE SCALE GENOMIC DNA]</scope>
    <source>
        <strain evidence="6 9">Vb0574</strain>
    </source>
</reference>
<evidence type="ECO:0000256" key="1">
    <source>
        <dbReference type="ARBA" id="ARBA00023015"/>
    </source>
</evidence>
<keyword evidence="2" id="KW-0238">DNA-binding</keyword>
<organism evidence="7 8">
    <name type="scientific">Vibrio parahaemolyticus</name>
    <dbReference type="NCBI Taxonomy" id="670"/>
    <lineage>
        <taxon>Bacteria</taxon>
        <taxon>Pseudomonadati</taxon>
        <taxon>Pseudomonadota</taxon>
        <taxon>Gammaproteobacteria</taxon>
        <taxon>Vibrionales</taxon>
        <taxon>Vibrionaceae</taxon>
        <taxon>Vibrio</taxon>
    </lineage>
</organism>
<dbReference type="RefSeq" id="WP_005454316.1">
    <property type="nucleotide sequence ID" value="NZ_CABMHD010000003.1"/>
</dbReference>
<evidence type="ECO:0000256" key="3">
    <source>
        <dbReference type="ARBA" id="ARBA00023163"/>
    </source>
</evidence>
<reference evidence="7 8" key="1">
    <citation type="submission" date="2019-08" db="EMBL/GenBank/DDBJ databases">
        <title>Emerging of two pre-pandemic pathogenic O4:KUT lineages of Vibrio parahaemolyticus in coastal eastern China.</title>
        <authorList>
            <person name="Yu H."/>
        </authorList>
    </citation>
    <scope>NUCLEOTIDE SEQUENCE [LARGE SCALE GENOMIC DNA]</scope>
    <source>
        <strain evidence="7 8">HZ17-383</strain>
    </source>
</reference>
<dbReference type="EMBL" id="JABCLD010001111">
    <property type="protein sequence ID" value="NMU25984.1"/>
    <property type="molecule type" value="Genomic_DNA"/>
</dbReference>
<proteinExistence type="predicted"/>
<dbReference type="AlphaFoldDB" id="A0A0L8SVT8"/>
<dbReference type="SMR" id="A0A0L8SVT8"/>
<dbReference type="InterPro" id="IPR029062">
    <property type="entry name" value="Class_I_gatase-like"/>
</dbReference>
<dbReference type="PANTHER" id="PTHR43280">
    <property type="entry name" value="ARAC-FAMILY TRANSCRIPTIONAL REGULATOR"/>
    <property type="match status" value="1"/>
</dbReference>
<dbReference type="PROSITE" id="PS01124">
    <property type="entry name" value="HTH_ARAC_FAMILY_2"/>
    <property type="match status" value="1"/>
</dbReference>
<dbReference type="Proteomes" id="UP000555836">
    <property type="component" value="Unassembled WGS sequence"/>
</dbReference>
<gene>
    <name evidence="7" type="ORF">FVP01_02760</name>
    <name evidence="6" type="ORF">HKB21_10130</name>
    <name evidence="5" type="ORF">QX249_05850</name>
</gene>
<dbReference type="Gene3D" id="3.40.50.880">
    <property type="match status" value="1"/>
</dbReference>
<evidence type="ECO:0000313" key="6">
    <source>
        <dbReference type="EMBL" id="NMU25984.1"/>
    </source>
</evidence>
<dbReference type="Proteomes" id="UP001253193">
    <property type="component" value="Unassembled WGS sequence"/>
</dbReference>
<evidence type="ECO:0000313" key="9">
    <source>
        <dbReference type="Proteomes" id="UP000555836"/>
    </source>
</evidence>
<comment type="caution">
    <text evidence="7">The sequence shown here is derived from an EMBL/GenBank/DDBJ whole genome shotgun (WGS) entry which is preliminary data.</text>
</comment>
<dbReference type="OrthoDB" id="9803764at2"/>
<dbReference type="SMART" id="SM00342">
    <property type="entry name" value="HTH_ARAC"/>
    <property type="match status" value="1"/>
</dbReference>
<dbReference type="InterPro" id="IPR018062">
    <property type="entry name" value="HTH_AraC-typ_CS"/>
</dbReference>
<feature type="domain" description="HTH araC/xylS-type" evidence="4">
    <location>
        <begin position="219"/>
        <end position="321"/>
    </location>
</feature>
<name>A0A0L8SVT8_VIBPH</name>
<dbReference type="SUPFAM" id="SSF46689">
    <property type="entry name" value="Homeodomain-like"/>
    <property type="match status" value="1"/>
</dbReference>
<dbReference type="PROSITE" id="PS00041">
    <property type="entry name" value="HTH_ARAC_FAMILY_1"/>
    <property type="match status" value="1"/>
</dbReference>
<dbReference type="InterPro" id="IPR018060">
    <property type="entry name" value="HTH_AraC"/>
</dbReference>
<dbReference type="OMA" id="FEFGVVC"/>
<dbReference type="Gene3D" id="1.10.10.60">
    <property type="entry name" value="Homeodomain-like"/>
    <property type="match status" value="1"/>
</dbReference>
<sequence>MKETNKKNLRVVALAPTGRYFASIISSLEILETAAEFAEFQGFMTHVVTPNNRPLIGRGGISVQPTAQWQSFDFTNILIIGSIGDPLESLDNIDPALFDWIRELHLKGSKIVAIDTGIFVVAKAGLLQQNKAVMHSYFAHLFGELFPEIMLMTEQKALIDGNVYLSSGPYSHSSVMLEIVEEYFGKHTRNLGNQFLSTIESSGNSHSYCDVFRYMQHRDELILKIQKWILTTDLDIVSISDLANEACLSERQLKRRFKEATSISPLKFIQLGRLSFAKELLRSTKLSIDEVASRSGYVDTQFFRQIFKRENDCSPLEYRKRNQVKAE</sequence>
<dbReference type="EMBL" id="JAUHGG010000002">
    <property type="protein sequence ID" value="MDS1820169.1"/>
    <property type="molecule type" value="Genomic_DNA"/>
</dbReference>
<dbReference type="SUPFAM" id="SSF52317">
    <property type="entry name" value="Class I glutamine amidotransferase-like"/>
    <property type="match status" value="1"/>
</dbReference>
<dbReference type="InterPro" id="IPR009057">
    <property type="entry name" value="Homeodomain-like_sf"/>
</dbReference>
<reference evidence="5" key="3">
    <citation type="submission" date="2023-06" db="EMBL/GenBank/DDBJ databases">
        <title>Genomic Diversity of Vibrio spp. and Metagenomic Analysis of Pathogens in Florida Gulf Coastal Waters Following Hurricane Ian.</title>
        <authorList>
            <person name="Brumfield K.D."/>
        </authorList>
    </citation>
    <scope>NUCLEOTIDE SEQUENCE</scope>
    <source>
        <strain evidence="5">WBS2B-138</strain>
    </source>
</reference>
<evidence type="ECO:0000259" key="4">
    <source>
        <dbReference type="PROSITE" id="PS01124"/>
    </source>
</evidence>
<dbReference type="InterPro" id="IPR002818">
    <property type="entry name" value="DJ-1/PfpI"/>
</dbReference>
<dbReference type="Proteomes" id="UP000321504">
    <property type="component" value="Unassembled WGS sequence"/>
</dbReference>
<evidence type="ECO:0000313" key="8">
    <source>
        <dbReference type="Proteomes" id="UP000321504"/>
    </source>
</evidence>
<dbReference type="EMBL" id="VRMQ01000001">
    <property type="protein sequence ID" value="TXN17927.1"/>
    <property type="molecule type" value="Genomic_DNA"/>
</dbReference>
<dbReference type="GeneID" id="1191405"/>
<evidence type="ECO:0000313" key="5">
    <source>
        <dbReference type="EMBL" id="MDS1820169.1"/>
    </source>
</evidence>
<evidence type="ECO:0000313" key="7">
    <source>
        <dbReference type="EMBL" id="TXN17927.1"/>
    </source>
</evidence>
<keyword evidence="1" id="KW-0805">Transcription regulation</keyword>
<protein>
    <submittedName>
        <fullName evidence="7">Helix-turn-helix domain-containing protein</fullName>
    </submittedName>
</protein>
<accession>A0A0L8SVT8</accession>
<dbReference type="Pfam" id="PF01965">
    <property type="entry name" value="DJ-1_PfpI"/>
    <property type="match status" value="1"/>
</dbReference>